<keyword evidence="2" id="KW-1185">Reference proteome</keyword>
<organism evidence="1 2">
    <name type="scientific">Deinococcus deserti (strain DSM 17065 / CIP 109153 / LMG 22923 / VCD115)</name>
    <dbReference type="NCBI Taxonomy" id="546414"/>
    <lineage>
        <taxon>Bacteria</taxon>
        <taxon>Thermotogati</taxon>
        <taxon>Deinococcota</taxon>
        <taxon>Deinococci</taxon>
        <taxon>Deinococcales</taxon>
        <taxon>Deinococcaceae</taxon>
        <taxon>Deinococcus</taxon>
    </lineage>
</organism>
<protein>
    <submittedName>
        <fullName evidence="1">Putative trpEGD operon leader peptide</fullName>
    </submittedName>
</protein>
<name>X5HN13_DEIDV</name>
<reference evidence="1 2" key="1">
    <citation type="journal article" date="2009" name="PLoS Genet.">
        <title>Alliance of proteomics and genomics to unravel the specificities of Sahara bacterium Deinococcus deserti.</title>
        <authorList>
            <person name="de Groot A."/>
            <person name="Dulermo R."/>
            <person name="Ortet P."/>
            <person name="Blanchard L."/>
            <person name="Guerin P."/>
            <person name="Fernandez B."/>
            <person name="Vacherie B."/>
            <person name="Dossat C."/>
            <person name="Jolivet E."/>
            <person name="Siguier P."/>
            <person name="Chandler M."/>
            <person name="Barakat M."/>
            <person name="Dedieu A."/>
            <person name="Barbe V."/>
            <person name="Heulin T."/>
            <person name="Sommer S."/>
            <person name="Achouak W."/>
            <person name="Armengaud J."/>
        </authorList>
    </citation>
    <scope>NUCLEOTIDE SEQUENCE [LARGE SCALE GENOMIC DNA]</scope>
    <source>
        <strain evidence="2">DSM 17065 / CIP 109153 / LMG 22923 / VCD115</strain>
    </source>
</reference>
<accession>X5HN13</accession>
<sequence length="15" mass="1917">MTVYGAWWWPSFAWE</sequence>
<proteinExistence type="predicted"/>
<evidence type="ECO:0000313" key="2">
    <source>
        <dbReference type="Proteomes" id="UP000002208"/>
    </source>
</evidence>
<dbReference type="STRING" id="546414.Deide_08989"/>
<dbReference type="KEGG" id="ddr:Deide_08989"/>
<dbReference type="EMBL" id="CP001114">
    <property type="protein sequence ID" value="AHX26497.1"/>
    <property type="molecule type" value="Genomic_DNA"/>
</dbReference>
<evidence type="ECO:0000313" key="1">
    <source>
        <dbReference type="EMBL" id="AHX26497.1"/>
    </source>
</evidence>
<dbReference type="HOGENOM" id="CLU_3434000_0_0_0"/>
<gene>
    <name evidence="1" type="ordered locus">Deide_08989</name>
</gene>
<dbReference type="Proteomes" id="UP000002208">
    <property type="component" value="Chromosome"/>
</dbReference>